<dbReference type="SMART" id="SM00450">
    <property type="entry name" value="RHOD"/>
    <property type="match status" value="1"/>
</dbReference>
<dbReference type="Pfam" id="PF00581">
    <property type="entry name" value="Rhodanese"/>
    <property type="match status" value="1"/>
</dbReference>
<dbReference type="Proteomes" id="UP001209681">
    <property type="component" value="Unassembled WGS sequence"/>
</dbReference>
<organism evidence="2 3">
    <name type="scientific">Desulfobotulus pelophilus</name>
    <dbReference type="NCBI Taxonomy" id="2823377"/>
    <lineage>
        <taxon>Bacteria</taxon>
        <taxon>Pseudomonadati</taxon>
        <taxon>Thermodesulfobacteriota</taxon>
        <taxon>Desulfobacteria</taxon>
        <taxon>Desulfobacterales</taxon>
        <taxon>Desulfobacteraceae</taxon>
        <taxon>Desulfobotulus</taxon>
    </lineage>
</organism>
<protein>
    <submittedName>
        <fullName evidence="2">Rhodanese-like domain-containing protein</fullName>
    </submittedName>
</protein>
<proteinExistence type="predicted"/>
<keyword evidence="3" id="KW-1185">Reference proteome</keyword>
<reference evidence="2 3" key="1">
    <citation type="submission" date="2022-11" db="EMBL/GenBank/DDBJ databases">
        <title>Desulfobotulus tamanensis H1 sp. nov. - anaerobic, alkaliphilic, sulphate reducing bacterium isolated from terrestrial mud volcano.</title>
        <authorList>
            <person name="Frolova A."/>
            <person name="Merkel A.Y."/>
            <person name="Slobodkin A.I."/>
        </authorList>
    </citation>
    <scope>NUCLEOTIDE SEQUENCE [LARGE SCALE GENOMIC DNA]</scope>
    <source>
        <strain evidence="2 3">H1</strain>
    </source>
</reference>
<evidence type="ECO:0000259" key="1">
    <source>
        <dbReference type="PROSITE" id="PS50206"/>
    </source>
</evidence>
<dbReference type="InterPro" id="IPR001763">
    <property type="entry name" value="Rhodanese-like_dom"/>
</dbReference>
<dbReference type="InterPro" id="IPR036873">
    <property type="entry name" value="Rhodanese-like_dom_sf"/>
</dbReference>
<dbReference type="Gene3D" id="3.40.250.10">
    <property type="entry name" value="Rhodanese-like domain"/>
    <property type="match status" value="1"/>
</dbReference>
<name>A0ABT3NBS1_9BACT</name>
<evidence type="ECO:0000313" key="3">
    <source>
        <dbReference type="Proteomes" id="UP001209681"/>
    </source>
</evidence>
<dbReference type="PROSITE" id="PS50206">
    <property type="entry name" value="RHODANESE_3"/>
    <property type="match status" value="1"/>
</dbReference>
<dbReference type="RefSeq" id="WP_265425822.1">
    <property type="nucleotide sequence ID" value="NZ_JAPFPW010000018.1"/>
</dbReference>
<evidence type="ECO:0000313" key="2">
    <source>
        <dbReference type="EMBL" id="MCW7754908.1"/>
    </source>
</evidence>
<feature type="domain" description="Rhodanese" evidence="1">
    <location>
        <begin position="26"/>
        <end position="113"/>
    </location>
</feature>
<gene>
    <name evidence="2" type="ORF">OOT00_13025</name>
</gene>
<dbReference type="SUPFAM" id="SSF52821">
    <property type="entry name" value="Rhodanese/Cell cycle control phosphatase"/>
    <property type="match status" value="1"/>
</dbReference>
<sequence>MAKKFPASPVPMALLSDVDTVMAQHREGQIVLMDTRPADVFESCHIPDSINVPLYGIRTRSFLKKKSIVLVGNGFSLGAAVSMGEELNKAGYSASVLAGGLLAWQERGGRLAGDPFACHGLAVVSPDLFAESLGREQPLMIYVKEEEGERVPSSFFHGLLNLSSISSDGGQALRDVLGLRDNFFLRPLVLITGDGRDNAVLQRRVSAEGIRQVYFLAGGWKGYEEYRRKQQAGMGPVEKRSVGDYGCSPTVHQY</sequence>
<dbReference type="CDD" id="cd00158">
    <property type="entry name" value="RHOD"/>
    <property type="match status" value="1"/>
</dbReference>
<dbReference type="EMBL" id="JAPFPW010000018">
    <property type="protein sequence ID" value="MCW7754908.1"/>
    <property type="molecule type" value="Genomic_DNA"/>
</dbReference>
<accession>A0ABT3NBS1</accession>
<comment type="caution">
    <text evidence="2">The sequence shown here is derived from an EMBL/GenBank/DDBJ whole genome shotgun (WGS) entry which is preliminary data.</text>
</comment>